<proteinExistence type="predicted"/>
<evidence type="ECO:0000313" key="1">
    <source>
        <dbReference type="EMBL" id="ABX02507.1"/>
    </source>
</evidence>
<gene>
    <name evidence="1" type="ordered locus">MmarC6_1695</name>
</gene>
<dbReference type="eggNOG" id="arCOG05089">
    <property type="taxonomic scope" value="Archaea"/>
</dbReference>
<sequence>MIDDKNLKLIRPKIKGIYTGDKLVVCQREFTNLYFKHTYPQYWNRIIEKYGLKAVNPTEFTTLPPHRFIGILGDFISKNITTGPCLLTHHEIKSLNYNSTPEEVLKMLMRHPTLEDYVSIAVETNKDFETNIIIETYEYAKLIEYKTKISFEDALELTKKASENLINYYNKKLSNTVNYHLTHKNSEDARLRELSLEFKTYFLNNANLSKKAKEIIQENPEESTWLRIKASFLPEFIKKDESTIIEPASSIEGMIHASILSNSSGIVTRSPQTLNNKPVMNEGLESEILYLNNDISEELKKLSLPKTKKTQYGCPAYNIFAFLDTDDISKIEMNCNDENIESCIFNLKEKLESFKA</sequence>
<accession>A9AAY4</accession>
<organism evidence="1">
    <name type="scientific">Methanococcus maripaludis (strain C6 / ATCC BAA-1332)</name>
    <dbReference type="NCBI Taxonomy" id="444158"/>
    <lineage>
        <taxon>Archaea</taxon>
        <taxon>Methanobacteriati</taxon>
        <taxon>Methanobacteriota</taxon>
        <taxon>Methanomada group</taxon>
        <taxon>Methanococci</taxon>
        <taxon>Methanococcales</taxon>
        <taxon>Methanococcaceae</taxon>
        <taxon>Methanococcus</taxon>
    </lineage>
</organism>
<name>A9AAY4_METM6</name>
<reference evidence="1" key="1">
    <citation type="submission" date="2007-10" db="EMBL/GenBank/DDBJ databases">
        <title>Complete sequence of Methanococcus maripaludis C6.</title>
        <authorList>
            <consortium name="US DOE Joint Genome Institute"/>
            <person name="Copeland A."/>
            <person name="Lucas S."/>
            <person name="Lapidus A."/>
            <person name="Barry K."/>
            <person name="Glavina del Rio T."/>
            <person name="Dalin E."/>
            <person name="Tice H."/>
            <person name="Pitluck S."/>
            <person name="Clum A."/>
            <person name="Schmutz J."/>
            <person name="Larimer F."/>
            <person name="Land M."/>
            <person name="Hauser L."/>
            <person name="Kyrpides N."/>
            <person name="Mikhailova N."/>
            <person name="Sieprawska-Lupa M."/>
            <person name="Whitman W.B."/>
            <person name="Richardson P."/>
        </authorList>
    </citation>
    <scope>NUCLEOTIDE SEQUENCE [LARGE SCALE GENOMIC DNA]</scope>
    <source>
        <strain evidence="1">C6</strain>
    </source>
</reference>
<dbReference type="KEGG" id="mmx:MmarC6_1695"/>
<dbReference type="EMBL" id="CP000867">
    <property type="protein sequence ID" value="ABX02507.1"/>
    <property type="molecule type" value="Genomic_DNA"/>
</dbReference>
<protein>
    <submittedName>
        <fullName evidence="1">Uncharacterized protein</fullName>
    </submittedName>
</protein>
<dbReference type="STRING" id="444158.MmarC6_1695"/>
<dbReference type="HOGENOM" id="CLU_830572_0_0_2"/>
<dbReference type="AlphaFoldDB" id="A9AAY4"/>